<evidence type="ECO:0000256" key="5">
    <source>
        <dbReference type="SAM" id="Phobius"/>
    </source>
</evidence>
<sequence length="166" mass="17652">MDARTGELVTSANSRLRLAQWLALAVPGALLLGALGSQVIGGLTPCEMCMWQRWPHVAAVGLAALSFVMARQARPLVILAALAIAVSGAIGIFHAGVEQRWWEGLTTCSSVATGASPDELLKSILATPLTRCDQIQWSFLGLSLAAWNGLISLFSAGTILWLSRKR</sequence>
<protein>
    <submittedName>
        <fullName evidence="6">Disulfide bond formation protein B</fullName>
    </submittedName>
</protein>
<evidence type="ECO:0000256" key="3">
    <source>
        <dbReference type="ARBA" id="ARBA00022989"/>
    </source>
</evidence>
<reference evidence="7" key="1">
    <citation type="journal article" date="2019" name="Int. J. Syst. Evol. Microbiol.">
        <title>The Global Catalogue of Microorganisms (GCM) 10K type strain sequencing project: providing services to taxonomists for standard genome sequencing and annotation.</title>
        <authorList>
            <consortium name="The Broad Institute Genomics Platform"/>
            <consortium name="The Broad Institute Genome Sequencing Center for Infectious Disease"/>
            <person name="Wu L."/>
            <person name="Ma J."/>
        </authorList>
    </citation>
    <scope>NUCLEOTIDE SEQUENCE [LARGE SCALE GENOMIC DNA]</scope>
    <source>
        <strain evidence="7">JCM 16603</strain>
    </source>
</reference>
<dbReference type="RefSeq" id="WP_344708287.1">
    <property type="nucleotide sequence ID" value="NZ_BAAAZD010000001.1"/>
</dbReference>
<dbReference type="EMBL" id="BAAAZD010000001">
    <property type="protein sequence ID" value="GAA3996536.1"/>
    <property type="molecule type" value="Genomic_DNA"/>
</dbReference>
<dbReference type="SUPFAM" id="SSF158442">
    <property type="entry name" value="DsbB-like"/>
    <property type="match status" value="1"/>
</dbReference>
<keyword evidence="4 5" id="KW-0472">Membrane</keyword>
<dbReference type="InterPro" id="IPR024199">
    <property type="entry name" value="Uncharacterised_DsbB"/>
</dbReference>
<dbReference type="Pfam" id="PF02600">
    <property type="entry name" value="DsbB"/>
    <property type="match status" value="1"/>
</dbReference>
<feature type="transmembrane region" description="Helical" evidence="5">
    <location>
        <begin position="77"/>
        <end position="97"/>
    </location>
</feature>
<feature type="transmembrane region" description="Helical" evidence="5">
    <location>
        <begin position="21"/>
        <end position="41"/>
    </location>
</feature>
<dbReference type="PIRSF" id="PIRSF033913">
    <property type="entry name" value="S-S_format_DsbB"/>
    <property type="match status" value="1"/>
</dbReference>
<dbReference type="Proteomes" id="UP001501310">
    <property type="component" value="Unassembled WGS sequence"/>
</dbReference>
<comment type="caution">
    <text evidence="6">The sequence shown here is derived from an EMBL/GenBank/DDBJ whole genome shotgun (WGS) entry which is preliminary data.</text>
</comment>
<organism evidence="6 7">
    <name type="scientific">Sphingomonas humi</name>
    <dbReference type="NCBI Taxonomy" id="335630"/>
    <lineage>
        <taxon>Bacteria</taxon>
        <taxon>Pseudomonadati</taxon>
        <taxon>Pseudomonadota</taxon>
        <taxon>Alphaproteobacteria</taxon>
        <taxon>Sphingomonadales</taxon>
        <taxon>Sphingomonadaceae</taxon>
        <taxon>Sphingomonas</taxon>
    </lineage>
</organism>
<evidence type="ECO:0000256" key="1">
    <source>
        <dbReference type="ARBA" id="ARBA00004141"/>
    </source>
</evidence>
<gene>
    <name evidence="6" type="ORF">GCM10022211_01910</name>
</gene>
<dbReference type="InterPro" id="IPR003752">
    <property type="entry name" value="DiS_bond_form_DsbB/BdbC"/>
</dbReference>
<feature type="transmembrane region" description="Helical" evidence="5">
    <location>
        <begin position="137"/>
        <end position="162"/>
    </location>
</feature>
<name>A0ABP7RF30_9SPHN</name>
<dbReference type="Gene3D" id="1.20.1550.10">
    <property type="entry name" value="DsbB-like"/>
    <property type="match status" value="1"/>
</dbReference>
<evidence type="ECO:0000256" key="4">
    <source>
        <dbReference type="ARBA" id="ARBA00023136"/>
    </source>
</evidence>
<keyword evidence="2 5" id="KW-0812">Transmembrane</keyword>
<keyword evidence="3 5" id="KW-1133">Transmembrane helix</keyword>
<evidence type="ECO:0000256" key="2">
    <source>
        <dbReference type="ARBA" id="ARBA00022692"/>
    </source>
</evidence>
<dbReference type="InterPro" id="IPR023380">
    <property type="entry name" value="DsbB-like_sf"/>
</dbReference>
<proteinExistence type="predicted"/>
<feature type="transmembrane region" description="Helical" evidence="5">
    <location>
        <begin position="53"/>
        <end position="70"/>
    </location>
</feature>
<evidence type="ECO:0000313" key="6">
    <source>
        <dbReference type="EMBL" id="GAA3996536.1"/>
    </source>
</evidence>
<comment type="subcellular location">
    <subcellularLocation>
        <location evidence="1">Membrane</location>
        <topology evidence="1">Multi-pass membrane protein</topology>
    </subcellularLocation>
</comment>
<keyword evidence="7" id="KW-1185">Reference proteome</keyword>
<evidence type="ECO:0000313" key="7">
    <source>
        <dbReference type="Proteomes" id="UP001501310"/>
    </source>
</evidence>
<accession>A0ABP7RF30</accession>